<dbReference type="EMBL" id="PDXD01000029">
    <property type="protein sequence ID" value="RYN71974.1"/>
    <property type="molecule type" value="Genomic_DNA"/>
</dbReference>
<name>A0A4Q4N7Z1_ALTAL</name>
<dbReference type="Pfam" id="PF06985">
    <property type="entry name" value="HET"/>
    <property type="match status" value="1"/>
</dbReference>
<sequence length="148" mass="16792">MTYEYEALENTPGAIRTFVLYPAEQLDDPILGELQHVSHECYKYTAVSYVWGNPSHVHSIQISGRPFGVANNLFNVLRSLRDQAEPISLWIDAICIDQNNVLERNAQVQKMASIYRNMVGKRAAHASERPTLLTFCACLSAHYSHVKR</sequence>
<gene>
    <name evidence="2" type="ORF">AA0117_g8998</name>
</gene>
<dbReference type="PANTHER" id="PTHR24148:SF73">
    <property type="entry name" value="HET DOMAIN PROTEIN (AFU_ORTHOLOGUE AFUA_8G01020)"/>
    <property type="match status" value="1"/>
</dbReference>
<accession>A0A4Q4N7Z1</accession>
<comment type="caution">
    <text evidence="2">The sequence shown here is derived from an EMBL/GenBank/DDBJ whole genome shotgun (WGS) entry which is preliminary data.</text>
</comment>
<protein>
    <recommendedName>
        <fullName evidence="1">Heterokaryon incompatibility domain-containing protein</fullName>
    </recommendedName>
</protein>
<organism evidence="2 3">
    <name type="scientific">Alternaria alternata</name>
    <name type="common">Alternaria rot fungus</name>
    <name type="synonym">Torula alternata</name>
    <dbReference type="NCBI Taxonomy" id="5599"/>
    <lineage>
        <taxon>Eukaryota</taxon>
        <taxon>Fungi</taxon>
        <taxon>Dikarya</taxon>
        <taxon>Ascomycota</taxon>
        <taxon>Pezizomycotina</taxon>
        <taxon>Dothideomycetes</taxon>
        <taxon>Pleosporomycetidae</taxon>
        <taxon>Pleosporales</taxon>
        <taxon>Pleosporineae</taxon>
        <taxon>Pleosporaceae</taxon>
        <taxon>Alternaria</taxon>
        <taxon>Alternaria sect. Alternaria</taxon>
        <taxon>Alternaria alternata complex</taxon>
    </lineage>
</organism>
<evidence type="ECO:0000259" key="1">
    <source>
        <dbReference type="Pfam" id="PF06985"/>
    </source>
</evidence>
<reference evidence="3" key="1">
    <citation type="journal article" date="2019" name="bioRxiv">
        <title>Genomics, evolutionary history and diagnostics of the Alternaria alternata species group including apple and Asian pear pathotypes.</title>
        <authorList>
            <person name="Armitage A.D."/>
            <person name="Cockerton H.M."/>
            <person name="Sreenivasaprasad S."/>
            <person name="Woodhall J.W."/>
            <person name="Lane C.R."/>
            <person name="Harrison R.J."/>
            <person name="Clarkson J.P."/>
        </authorList>
    </citation>
    <scope>NUCLEOTIDE SEQUENCE [LARGE SCALE GENOMIC DNA]</scope>
    <source>
        <strain evidence="3">FERA 1177</strain>
    </source>
</reference>
<evidence type="ECO:0000313" key="2">
    <source>
        <dbReference type="EMBL" id="RYN71974.1"/>
    </source>
</evidence>
<evidence type="ECO:0000313" key="3">
    <source>
        <dbReference type="Proteomes" id="UP000291422"/>
    </source>
</evidence>
<dbReference type="PANTHER" id="PTHR24148">
    <property type="entry name" value="ANKYRIN REPEAT DOMAIN-CONTAINING PROTEIN 39 HOMOLOG-RELATED"/>
    <property type="match status" value="1"/>
</dbReference>
<dbReference type="AlphaFoldDB" id="A0A4Q4N7Z1"/>
<dbReference type="InterPro" id="IPR052895">
    <property type="entry name" value="HetReg/Transcr_Mod"/>
</dbReference>
<dbReference type="Proteomes" id="UP000291422">
    <property type="component" value="Unassembled WGS sequence"/>
</dbReference>
<feature type="domain" description="Heterokaryon incompatibility" evidence="1">
    <location>
        <begin position="44"/>
        <end position="119"/>
    </location>
</feature>
<dbReference type="VEuPathDB" id="FungiDB:CC77DRAFT_297074"/>
<dbReference type="InterPro" id="IPR010730">
    <property type="entry name" value="HET"/>
</dbReference>
<proteinExistence type="predicted"/>